<organism evidence="14 15">
    <name type="scientific">Ziziphus jujuba</name>
    <name type="common">Chinese jujube</name>
    <name type="synonym">Ziziphus sativa</name>
    <dbReference type="NCBI Taxonomy" id="326968"/>
    <lineage>
        <taxon>Eukaryota</taxon>
        <taxon>Viridiplantae</taxon>
        <taxon>Streptophyta</taxon>
        <taxon>Embryophyta</taxon>
        <taxon>Tracheophyta</taxon>
        <taxon>Spermatophyta</taxon>
        <taxon>Magnoliopsida</taxon>
        <taxon>eudicotyledons</taxon>
        <taxon>Gunneridae</taxon>
        <taxon>Pentapetalae</taxon>
        <taxon>rosids</taxon>
        <taxon>fabids</taxon>
        <taxon>Rosales</taxon>
        <taxon>Rhamnaceae</taxon>
        <taxon>Paliureae</taxon>
        <taxon>Ziziphus</taxon>
    </lineage>
</organism>
<name>A0ABM4A3N4_ZIZJJ</name>
<evidence type="ECO:0000313" key="14">
    <source>
        <dbReference type="Proteomes" id="UP001652623"/>
    </source>
</evidence>
<dbReference type="SUPFAM" id="SSF53822">
    <property type="entry name" value="Periplasmic binding protein-like I"/>
    <property type="match status" value="1"/>
</dbReference>
<dbReference type="Gene3D" id="1.10.287.70">
    <property type="match status" value="1"/>
</dbReference>
<keyword evidence="5" id="KW-0406">Ion transport</keyword>
<accession>A0ABM4A3N4</accession>
<dbReference type="Gene3D" id="3.40.190.10">
    <property type="entry name" value="Periplasmic binding protein-like II"/>
    <property type="match status" value="1"/>
</dbReference>
<feature type="signal peptide" evidence="12">
    <location>
        <begin position="1"/>
        <end position="25"/>
    </location>
</feature>
<evidence type="ECO:0000256" key="1">
    <source>
        <dbReference type="ARBA" id="ARBA00004141"/>
    </source>
</evidence>
<evidence type="ECO:0000256" key="10">
    <source>
        <dbReference type="ARBA" id="ARBA00023303"/>
    </source>
</evidence>
<comment type="subcellular location">
    <subcellularLocation>
        <location evidence="1">Membrane</location>
        <topology evidence="1">Multi-pass membrane protein</topology>
    </subcellularLocation>
</comment>
<dbReference type="InterPro" id="IPR028082">
    <property type="entry name" value="Peripla_BP_I"/>
</dbReference>
<evidence type="ECO:0000256" key="9">
    <source>
        <dbReference type="ARBA" id="ARBA00023286"/>
    </source>
</evidence>
<dbReference type="InterPro" id="IPR001828">
    <property type="entry name" value="ANF_lig-bd_rcpt"/>
</dbReference>
<protein>
    <submittedName>
        <fullName evidence="15">Glutamate receptor 1.2</fullName>
    </submittedName>
</protein>
<keyword evidence="9" id="KW-1071">Ligand-gated ion channel</keyword>
<keyword evidence="14" id="KW-1185">Reference proteome</keyword>
<keyword evidence="8" id="KW-0325">Glycoprotein</keyword>
<evidence type="ECO:0000256" key="2">
    <source>
        <dbReference type="ARBA" id="ARBA00022448"/>
    </source>
</evidence>
<evidence type="ECO:0000256" key="7">
    <source>
        <dbReference type="ARBA" id="ARBA00023170"/>
    </source>
</evidence>
<dbReference type="InterPro" id="IPR001320">
    <property type="entry name" value="Iontro_rcpt_C"/>
</dbReference>
<keyword evidence="10" id="KW-0407">Ion channel</keyword>
<proteinExistence type="predicted"/>
<keyword evidence="6 11" id="KW-0472">Membrane</keyword>
<evidence type="ECO:0000256" key="6">
    <source>
        <dbReference type="ARBA" id="ARBA00023136"/>
    </source>
</evidence>
<feature type="transmembrane region" description="Helical" evidence="11">
    <location>
        <begin position="488"/>
        <end position="510"/>
    </location>
</feature>
<dbReference type="InterPro" id="IPR015683">
    <property type="entry name" value="Ionotropic_Glu_rcpt"/>
</dbReference>
<dbReference type="Proteomes" id="UP001652623">
    <property type="component" value="Chromosome 3"/>
</dbReference>
<evidence type="ECO:0000256" key="5">
    <source>
        <dbReference type="ARBA" id="ARBA00023065"/>
    </source>
</evidence>
<evidence type="ECO:0000313" key="15">
    <source>
        <dbReference type="RefSeq" id="XP_060671342.1"/>
    </source>
</evidence>
<dbReference type="PANTHER" id="PTHR18966">
    <property type="entry name" value="IONOTROPIC GLUTAMATE RECEPTOR"/>
    <property type="match status" value="1"/>
</dbReference>
<evidence type="ECO:0000259" key="13">
    <source>
        <dbReference type="SMART" id="SM00079"/>
    </source>
</evidence>
<dbReference type="InterPro" id="IPR001638">
    <property type="entry name" value="Solute-binding_3/MltF_N"/>
</dbReference>
<dbReference type="Pfam" id="PF00060">
    <property type="entry name" value="Lig_chan"/>
    <property type="match status" value="1"/>
</dbReference>
<keyword evidence="4 11" id="KW-1133">Transmembrane helix</keyword>
<evidence type="ECO:0000256" key="4">
    <source>
        <dbReference type="ARBA" id="ARBA00022989"/>
    </source>
</evidence>
<reference evidence="15" key="1">
    <citation type="submission" date="2025-08" db="UniProtKB">
        <authorList>
            <consortium name="RefSeq"/>
        </authorList>
    </citation>
    <scope>IDENTIFICATION</scope>
    <source>
        <tissue evidence="15">Seedling</tissue>
    </source>
</reference>
<sequence>MVTSLQNSAIFFLLTAFGLFGHCVAHDLSNIISHEDEVHVGVIRDMGSKEGKIVYSCISMAVSDFYEMHNYYTTRLHLHARDSKGKPLHALSAAFDLLDNVKVEAIIGAQTRKEAKFLAELGDKEEVPVISLSEPSFYLHSNKYPFFIQITQDVETCQFKSISDMVNTFKWRDIILIYEDTDFIRDIIPYMVDSFHENDINVTYKSAISNSYTDDNVVEELYKLMDFQTKVFVVHMSEAPVSKLLINAKRLGMMSEGYAWFVTASTMNLLSSVDSSVIDSMQGLVGFKSYIPATKDLQNLALRLRRKFSIELSVYGIWAYDSIWAVAEAVERARDYNKLVSAIKNVVNVKSKEKTRWVGFWNYSTEEANRRRHISSAHDLEEPIIWPGGSLTGPRVFSGFCIEAFILAIRKLPYPVEVEFIPYGGTYNDLVYQVYLGNFDGAVGDISITWERSLYVEFTISHTNTGSIATVVPNQSSRRNMWIFLRPLAADLWITTTGFFILTGFVVWIIEHPINQEFQGSSSQQIGTVLWFIFSTLVFAHREKLLNSLSKFVVIVWVFVVLILTNSYTAILTSMMTVQQIQLNPKENYLGYQMDSPIQASIFSLNFEGFKPYSSLEEYAEALSKGSKHGGVSAIVDEVPCIKQFVAKYPGDYSVKTMPMSNMNGFGYTFQKGSTLVQDISKELSKLKEARELAVLEKKWISSRAYSEEALLTPFDDSGNGPEVLSLD</sequence>
<dbReference type="RefSeq" id="XP_060671342.1">
    <property type="nucleotide sequence ID" value="XM_060815359.1"/>
</dbReference>
<evidence type="ECO:0000256" key="12">
    <source>
        <dbReference type="SAM" id="SignalP"/>
    </source>
</evidence>
<feature type="chain" id="PRO_5047280958" evidence="12">
    <location>
        <begin position="26"/>
        <end position="728"/>
    </location>
</feature>
<evidence type="ECO:0000256" key="8">
    <source>
        <dbReference type="ARBA" id="ARBA00023180"/>
    </source>
</evidence>
<dbReference type="GeneID" id="112492209"/>
<evidence type="ECO:0000256" key="11">
    <source>
        <dbReference type="SAM" id="Phobius"/>
    </source>
</evidence>
<dbReference type="Gene3D" id="3.40.50.2300">
    <property type="match status" value="1"/>
</dbReference>
<evidence type="ECO:0000256" key="3">
    <source>
        <dbReference type="ARBA" id="ARBA00022692"/>
    </source>
</evidence>
<dbReference type="Pfam" id="PF01094">
    <property type="entry name" value="ANF_receptor"/>
    <property type="match status" value="1"/>
</dbReference>
<feature type="domain" description="Ionotropic glutamate receptor C-terminal" evidence="13">
    <location>
        <begin position="373"/>
        <end position="703"/>
    </location>
</feature>
<keyword evidence="3 11" id="KW-0812">Transmembrane</keyword>
<dbReference type="Pfam" id="PF00497">
    <property type="entry name" value="SBP_bac_3"/>
    <property type="match status" value="1"/>
</dbReference>
<dbReference type="SMART" id="SM00079">
    <property type="entry name" value="PBPe"/>
    <property type="match status" value="1"/>
</dbReference>
<keyword evidence="7 15" id="KW-0675">Receptor</keyword>
<feature type="transmembrane region" description="Helical" evidence="11">
    <location>
        <begin position="552"/>
        <end position="576"/>
    </location>
</feature>
<keyword evidence="2" id="KW-0813">Transport</keyword>
<gene>
    <name evidence="15" type="primary">LOC112492209</name>
</gene>
<dbReference type="SUPFAM" id="SSF53850">
    <property type="entry name" value="Periplasmic binding protein-like II"/>
    <property type="match status" value="1"/>
</dbReference>
<keyword evidence="12" id="KW-0732">Signal</keyword>